<feature type="region of interest" description="Disordered" evidence="1">
    <location>
        <begin position="199"/>
        <end position="226"/>
    </location>
</feature>
<feature type="compositionally biased region" description="Polar residues" evidence="1">
    <location>
        <begin position="464"/>
        <end position="476"/>
    </location>
</feature>
<feature type="non-terminal residue" evidence="3">
    <location>
        <position position="553"/>
    </location>
</feature>
<evidence type="ECO:0000256" key="2">
    <source>
        <dbReference type="SAM" id="SignalP"/>
    </source>
</evidence>
<reference evidence="3" key="1">
    <citation type="submission" date="2015-04" db="EMBL/GenBank/DDBJ databases">
        <title>The genome sequence of the plant pathogenic Rhizarian Plasmodiophora brassicae reveals insights in its biotrophic life cycle and the origin of chitin synthesis.</title>
        <authorList>
            <person name="Schwelm A."/>
            <person name="Fogelqvist J."/>
            <person name="Knaust A."/>
            <person name="Julke S."/>
            <person name="Lilja T."/>
            <person name="Dhandapani V."/>
            <person name="Bonilla-Rosso G."/>
            <person name="Karlsson M."/>
            <person name="Shevchenko A."/>
            <person name="Choi S.R."/>
            <person name="Kim H.G."/>
            <person name="Park J.Y."/>
            <person name="Lim Y.P."/>
            <person name="Ludwig-Muller J."/>
            <person name="Dixelius C."/>
        </authorList>
    </citation>
    <scope>NUCLEOTIDE SEQUENCE</scope>
    <source>
        <tissue evidence="3">Potato root galls</tissue>
    </source>
</reference>
<protein>
    <recommendedName>
        <fullName evidence="4">VWFD domain-containing protein</fullName>
    </recommendedName>
</protein>
<feature type="region of interest" description="Disordered" evidence="1">
    <location>
        <begin position="437"/>
        <end position="524"/>
    </location>
</feature>
<evidence type="ECO:0008006" key="4">
    <source>
        <dbReference type="Google" id="ProtNLM"/>
    </source>
</evidence>
<organism evidence="3">
    <name type="scientific">Spongospora subterranea</name>
    <dbReference type="NCBI Taxonomy" id="70186"/>
    <lineage>
        <taxon>Eukaryota</taxon>
        <taxon>Sar</taxon>
        <taxon>Rhizaria</taxon>
        <taxon>Endomyxa</taxon>
        <taxon>Phytomyxea</taxon>
        <taxon>Plasmodiophorida</taxon>
        <taxon>Plasmodiophoridae</taxon>
        <taxon>Spongospora</taxon>
    </lineage>
</organism>
<feature type="signal peptide" evidence="2">
    <location>
        <begin position="1"/>
        <end position="22"/>
    </location>
</feature>
<dbReference type="AlphaFoldDB" id="A0A0H5QQG0"/>
<feature type="compositionally biased region" description="Low complexity" evidence="1">
    <location>
        <begin position="200"/>
        <end position="221"/>
    </location>
</feature>
<name>A0A0H5QQG0_9EUKA</name>
<feature type="region of interest" description="Disordered" evidence="1">
    <location>
        <begin position="534"/>
        <end position="553"/>
    </location>
</feature>
<feature type="compositionally biased region" description="Low complexity" evidence="1">
    <location>
        <begin position="485"/>
        <end position="514"/>
    </location>
</feature>
<feature type="chain" id="PRO_5005222876" description="VWFD domain-containing protein" evidence="2">
    <location>
        <begin position="23"/>
        <end position="553"/>
    </location>
</feature>
<keyword evidence="2" id="KW-0732">Signal</keyword>
<sequence>MSIPIMITIVLTISGLFHIASADCMCVAAGDPHYVMCDGKTRYDWQGTGLFQMFKTDTVEVQCLNRPVGPVSMIDYCRIKVTSGDCDLVIQTPSESSHLSIINGKNYTNPTDAYIDPMLNTNVLSAKGNLLDIKIKQGDEVIKIKAGPATFTVTTSNVNNCTGMCGTCSGKQTKPKDIRSYAETFAKVAPISGGTSCIAANKTTSPTTSPNKTTSPTSAPTETPPPTTVMMTQLPLAPKYTAPNETAVPDHPVFESEVVLNQVIKECLCGQPKDRVKHDEVFGGFVENCIYDKSLGPGAEQAAEANMKAYVHACENIKQVETSDNATLTWLQPQLNYTAPLETATILTKTVTKKPHEIPVDSGVTYELFYNKPSTTGVKAHYLTARKTRRSFMEESSTMSMQTMQNMAVSTVAQKLKLHFDIEAPVVVIQPSLVEKRDDNSRRRQRIPIDDEEDERVPKHKTPKSSPQEAVTSNEPSDSEAPEGSASVPAGTTPSPTPSPTTIQTPSPTATQTPSPTPSLPPVRQVQIATVVRSRDVPASEIKTAAPQQDIPL</sequence>
<evidence type="ECO:0000256" key="1">
    <source>
        <dbReference type="SAM" id="MobiDB-lite"/>
    </source>
</evidence>
<proteinExistence type="predicted"/>
<dbReference type="EMBL" id="HACM01003863">
    <property type="protein sequence ID" value="CRZ04305.1"/>
    <property type="molecule type" value="Transcribed_RNA"/>
</dbReference>
<evidence type="ECO:0000313" key="3">
    <source>
        <dbReference type="EMBL" id="CRZ04305.1"/>
    </source>
</evidence>
<accession>A0A0H5QQG0</accession>